<evidence type="ECO:0000256" key="9">
    <source>
        <dbReference type="ARBA" id="ARBA00023136"/>
    </source>
</evidence>
<feature type="transmembrane region" description="Helical" evidence="14">
    <location>
        <begin position="42"/>
        <end position="59"/>
    </location>
</feature>
<feature type="transmembrane region" description="Helical" evidence="14">
    <location>
        <begin position="134"/>
        <end position="154"/>
    </location>
</feature>
<evidence type="ECO:0000313" key="15">
    <source>
        <dbReference type="EMBL" id="AHB47963.1"/>
    </source>
</evidence>
<keyword evidence="9 14" id="KW-0472">Membrane</keyword>
<dbReference type="InterPro" id="IPR000537">
    <property type="entry name" value="UbiA_prenyltransferase"/>
</dbReference>
<keyword evidence="5 14" id="KW-0808">Transferase</keyword>
<evidence type="ECO:0000256" key="2">
    <source>
        <dbReference type="ARBA" id="ARBA00004919"/>
    </source>
</evidence>
<evidence type="ECO:0000256" key="1">
    <source>
        <dbReference type="ARBA" id="ARBA00004651"/>
    </source>
</evidence>
<name>V5SBQ4_9HYPH</name>
<dbReference type="EC" id="2.5.1.141" evidence="3 14"/>
<keyword evidence="8 14" id="KW-0350">Heme biosynthesis</keyword>
<dbReference type="CDD" id="cd13957">
    <property type="entry name" value="PT_UbiA_Cox10"/>
    <property type="match status" value="1"/>
</dbReference>
<keyword evidence="6 14" id="KW-0812">Transmembrane</keyword>
<evidence type="ECO:0000256" key="12">
    <source>
        <dbReference type="ARBA" id="ARBA00042475"/>
    </source>
</evidence>
<dbReference type="InterPro" id="IPR044878">
    <property type="entry name" value="UbiA_sf"/>
</dbReference>
<comment type="catalytic activity">
    <reaction evidence="13 14">
        <text>heme b + (2E,6E)-farnesyl diphosphate + H2O = Fe(II)-heme o + diphosphate</text>
        <dbReference type="Rhea" id="RHEA:28070"/>
        <dbReference type="ChEBI" id="CHEBI:15377"/>
        <dbReference type="ChEBI" id="CHEBI:33019"/>
        <dbReference type="ChEBI" id="CHEBI:60344"/>
        <dbReference type="ChEBI" id="CHEBI:60530"/>
        <dbReference type="ChEBI" id="CHEBI:175763"/>
        <dbReference type="EC" id="2.5.1.141"/>
    </reaction>
</comment>
<dbReference type="PATRIC" id="fig|1029756.8.peg.1149"/>
<dbReference type="AlphaFoldDB" id="V5SBQ4"/>
<gene>
    <name evidence="14" type="primary">ctaB</name>
    <name evidence="15" type="ORF">W911_05460</name>
</gene>
<comment type="miscellaneous">
    <text evidence="14">Carbon 2 of the heme B porphyrin ring is defined according to the Fischer nomenclature.</text>
</comment>
<comment type="pathway">
    <text evidence="2 14">Porphyrin-containing compound metabolism; heme O biosynthesis; heme O from protoheme: step 1/1.</text>
</comment>
<dbReference type="EMBL" id="CP006912">
    <property type="protein sequence ID" value="AHB47963.1"/>
    <property type="molecule type" value="Genomic_DNA"/>
</dbReference>
<evidence type="ECO:0000313" key="16">
    <source>
        <dbReference type="Proteomes" id="UP000018542"/>
    </source>
</evidence>
<dbReference type="GO" id="GO:0005886">
    <property type="term" value="C:plasma membrane"/>
    <property type="evidence" value="ECO:0007669"/>
    <property type="project" value="UniProtKB-SubCell"/>
</dbReference>
<accession>V5SBQ4</accession>
<reference evidence="15 16" key="1">
    <citation type="journal article" date="2014" name="Genome Announc.">
        <title>Complete Genome Sequence of Hyphomicrobium nitrativorans Strain NL23, a Denitrifying Bacterium Isolated from Biofilm of a Methanol-Fed Denitrification System Treating Seawater at the Montreal Biodome.</title>
        <authorList>
            <person name="Martineau C."/>
            <person name="Villeneuve C."/>
            <person name="Mauffrey F."/>
            <person name="Villemur R."/>
        </authorList>
    </citation>
    <scope>NUCLEOTIDE SEQUENCE [LARGE SCALE GENOMIC DNA]</scope>
    <source>
        <strain evidence="15">NL23</strain>
    </source>
</reference>
<evidence type="ECO:0000256" key="4">
    <source>
        <dbReference type="ARBA" id="ARBA00022475"/>
    </source>
</evidence>
<dbReference type="PANTHER" id="PTHR43448">
    <property type="entry name" value="PROTOHEME IX FARNESYLTRANSFERASE, MITOCHONDRIAL"/>
    <property type="match status" value="1"/>
</dbReference>
<dbReference type="Pfam" id="PF01040">
    <property type="entry name" value="UbiA"/>
    <property type="match status" value="1"/>
</dbReference>
<evidence type="ECO:0000256" key="6">
    <source>
        <dbReference type="ARBA" id="ARBA00022692"/>
    </source>
</evidence>
<organism evidence="15 16">
    <name type="scientific">Hyphomicrobium nitrativorans NL23</name>
    <dbReference type="NCBI Taxonomy" id="1029756"/>
    <lineage>
        <taxon>Bacteria</taxon>
        <taxon>Pseudomonadati</taxon>
        <taxon>Pseudomonadota</taxon>
        <taxon>Alphaproteobacteria</taxon>
        <taxon>Hyphomicrobiales</taxon>
        <taxon>Hyphomicrobiaceae</taxon>
        <taxon>Hyphomicrobium</taxon>
    </lineage>
</organism>
<dbReference type="PROSITE" id="PS00943">
    <property type="entry name" value="UBIA"/>
    <property type="match status" value="1"/>
</dbReference>
<dbReference type="UniPathway" id="UPA00834">
    <property type="reaction ID" value="UER00712"/>
</dbReference>
<dbReference type="InterPro" id="IPR030470">
    <property type="entry name" value="UbiA_prenylTrfase_CS"/>
</dbReference>
<feature type="transmembrane region" description="Helical" evidence="14">
    <location>
        <begin position="108"/>
        <end position="128"/>
    </location>
</feature>
<evidence type="ECO:0000256" key="5">
    <source>
        <dbReference type="ARBA" id="ARBA00022679"/>
    </source>
</evidence>
<dbReference type="InterPro" id="IPR006369">
    <property type="entry name" value="Protohaem_IX_farnesylTrfase"/>
</dbReference>
<dbReference type="STRING" id="1029756.W911_05460"/>
<dbReference type="NCBIfam" id="NF003349">
    <property type="entry name" value="PRK04375.1-2"/>
    <property type="match status" value="1"/>
</dbReference>
<dbReference type="GO" id="GO:0048034">
    <property type="term" value="P:heme O biosynthetic process"/>
    <property type="evidence" value="ECO:0007669"/>
    <property type="project" value="UniProtKB-UniRule"/>
</dbReference>
<sequence>MKPAAGEWETMTGSTAEATLQSSVASTDGSVGDFFELMKPRVMSLVVFTSLAGLVAAPGDLHPLLAVIAILCIAVGAGASGALNMWYDADIDVRMARTAARPIPRGRVTAGEALTFGTVLSIVSVMTLGVLVNWVAGALLALTIAYYVFFYTMWLKRRTPQNIVIGGAAGSFPPMIGWAAVTGTVSIESVLMFLIIFMWTPPHFWALALYRARDYERVGVPMLPVVAGPDETRKQILLYSLVLVPLAVSPYAIGLGGIVYGVSSVVLGLMFLWLAVKVWRTREGREADYAAKQLFGFSILYLFLLFGVLLGEHLVAKLWS</sequence>
<keyword evidence="16" id="KW-1185">Reference proteome</keyword>
<dbReference type="HOGENOM" id="CLU_029631_0_2_5"/>
<evidence type="ECO:0000256" key="13">
    <source>
        <dbReference type="ARBA" id="ARBA00047690"/>
    </source>
</evidence>
<protein>
    <recommendedName>
        <fullName evidence="11 14">Protoheme IX farnesyltransferase</fullName>
        <ecNumber evidence="3 14">2.5.1.141</ecNumber>
    </recommendedName>
    <alternativeName>
        <fullName evidence="12 14">Heme B farnesyltransferase</fullName>
    </alternativeName>
    <alternativeName>
        <fullName evidence="10 14">Heme O synthase</fullName>
    </alternativeName>
</protein>
<dbReference type="NCBIfam" id="TIGR01473">
    <property type="entry name" value="cyoE_ctaB"/>
    <property type="match status" value="1"/>
</dbReference>
<feature type="transmembrane region" description="Helical" evidence="14">
    <location>
        <begin position="294"/>
        <end position="316"/>
    </location>
</feature>
<evidence type="ECO:0000256" key="14">
    <source>
        <dbReference type="HAMAP-Rule" id="MF_00154"/>
    </source>
</evidence>
<comment type="subcellular location">
    <subcellularLocation>
        <location evidence="1 14">Cell membrane</location>
        <topology evidence="1 14">Multi-pass membrane protein</topology>
    </subcellularLocation>
</comment>
<dbReference type="GO" id="GO:0008495">
    <property type="term" value="F:protoheme IX farnesyltransferase activity"/>
    <property type="evidence" value="ECO:0007669"/>
    <property type="project" value="UniProtKB-UniRule"/>
</dbReference>
<evidence type="ECO:0000256" key="7">
    <source>
        <dbReference type="ARBA" id="ARBA00022989"/>
    </source>
</evidence>
<evidence type="ECO:0000256" key="3">
    <source>
        <dbReference type="ARBA" id="ARBA00012292"/>
    </source>
</evidence>
<feature type="transmembrane region" description="Helical" evidence="14">
    <location>
        <begin position="251"/>
        <end position="274"/>
    </location>
</feature>
<evidence type="ECO:0000256" key="10">
    <source>
        <dbReference type="ARBA" id="ARBA00030253"/>
    </source>
</evidence>
<feature type="transmembrane region" description="Helical" evidence="14">
    <location>
        <begin position="175"/>
        <end position="199"/>
    </location>
</feature>
<evidence type="ECO:0000256" key="11">
    <source>
        <dbReference type="ARBA" id="ARBA00040810"/>
    </source>
</evidence>
<comment type="function">
    <text evidence="14">Converts heme B (protoheme IX) to heme O by substitution of the vinyl group on carbon 2 of heme B porphyrin ring with a hydroxyethyl farnesyl side group.</text>
</comment>
<dbReference type="HAMAP" id="MF_00154">
    <property type="entry name" value="CyoE_CtaB"/>
    <property type="match status" value="1"/>
</dbReference>
<comment type="similarity">
    <text evidence="14">Belongs to the UbiA prenyltransferase family. Protoheme IX farnesyltransferase subfamily.</text>
</comment>
<keyword evidence="4 14" id="KW-1003">Cell membrane</keyword>
<keyword evidence="7 14" id="KW-1133">Transmembrane helix</keyword>
<proteinExistence type="inferred from homology"/>
<feature type="transmembrane region" description="Helical" evidence="14">
    <location>
        <begin position="65"/>
        <end position="87"/>
    </location>
</feature>
<dbReference type="Proteomes" id="UP000018542">
    <property type="component" value="Chromosome"/>
</dbReference>
<dbReference type="PANTHER" id="PTHR43448:SF7">
    <property type="entry name" value="4-HYDROXYBENZOATE SOLANESYLTRANSFERASE"/>
    <property type="match status" value="1"/>
</dbReference>
<dbReference type="KEGG" id="hni:W911_05460"/>
<dbReference type="Gene3D" id="1.10.357.140">
    <property type="entry name" value="UbiA prenyltransferase"/>
    <property type="match status" value="1"/>
</dbReference>
<evidence type="ECO:0000256" key="8">
    <source>
        <dbReference type="ARBA" id="ARBA00023133"/>
    </source>
</evidence>